<dbReference type="Proteomes" id="UP000298416">
    <property type="component" value="Unassembled WGS sequence"/>
</dbReference>
<reference evidence="1" key="2">
    <citation type="submission" date="2020-08" db="EMBL/GenBank/DDBJ databases">
        <title>Plant Genome Project.</title>
        <authorList>
            <person name="Zhang R.-G."/>
        </authorList>
    </citation>
    <scope>NUCLEOTIDE SEQUENCE</scope>
    <source>
        <strain evidence="1">Huo1</strain>
        <tissue evidence="1">Leaf</tissue>
    </source>
</reference>
<reference evidence="1" key="1">
    <citation type="submission" date="2018-01" db="EMBL/GenBank/DDBJ databases">
        <authorList>
            <person name="Mao J.F."/>
        </authorList>
    </citation>
    <scope>NUCLEOTIDE SEQUENCE</scope>
    <source>
        <strain evidence="1">Huo1</strain>
        <tissue evidence="1">Leaf</tissue>
    </source>
</reference>
<evidence type="ECO:0000313" key="1">
    <source>
        <dbReference type="EMBL" id="KAG6437337.1"/>
    </source>
</evidence>
<protein>
    <submittedName>
        <fullName evidence="1">Uncharacterized protein</fullName>
    </submittedName>
</protein>
<evidence type="ECO:0000313" key="2">
    <source>
        <dbReference type="Proteomes" id="UP000298416"/>
    </source>
</evidence>
<gene>
    <name evidence="1" type="ORF">SASPL_102251</name>
</gene>
<keyword evidence="2" id="KW-1185">Reference proteome</keyword>
<dbReference type="AlphaFoldDB" id="A0A8X9ACN8"/>
<comment type="caution">
    <text evidence="1">The sequence shown here is derived from an EMBL/GenBank/DDBJ whole genome shotgun (WGS) entry which is preliminary data.</text>
</comment>
<sequence length="115" mass="12862">MGQQQLIYSFVARGTTILAEYTEFNGILPPSLPSVCRGSPLPVTNSLTTAMAVASITTSKRDSVRSFPLNYFDFSFSHWGMTRSCLVRIITFFNLHIVEKLNGDCIADSMRIYLD</sequence>
<dbReference type="EMBL" id="PNBA02000001">
    <property type="protein sequence ID" value="KAG6437337.1"/>
    <property type="molecule type" value="Genomic_DNA"/>
</dbReference>
<proteinExistence type="predicted"/>
<organism evidence="1">
    <name type="scientific">Salvia splendens</name>
    <name type="common">Scarlet sage</name>
    <dbReference type="NCBI Taxonomy" id="180675"/>
    <lineage>
        <taxon>Eukaryota</taxon>
        <taxon>Viridiplantae</taxon>
        <taxon>Streptophyta</taxon>
        <taxon>Embryophyta</taxon>
        <taxon>Tracheophyta</taxon>
        <taxon>Spermatophyta</taxon>
        <taxon>Magnoliopsida</taxon>
        <taxon>eudicotyledons</taxon>
        <taxon>Gunneridae</taxon>
        <taxon>Pentapetalae</taxon>
        <taxon>asterids</taxon>
        <taxon>lamiids</taxon>
        <taxon>Lamiales</taxon>
        <taxon>Lamiaceae</taxon>
        <taxon>Nepetoideae</taxon>
        <taxon>Mentheae</taxon>
        <taxon>Salviinae</taxon>
        <taxon>Salvia</taxon>
        <taxon>Salvia subgen. Calosphace</taxon>
        <taxon>core Calosphace</taxon>
    </lineage>
</organism>
<accession>A0A8X9ACN8</accession>
<name>A0A8X9ACN8_SALSN</name>